<dbReference type="Proteomes" id="UP000023435">
    <property type="component" value="Unassembled WGS sequence"/>
</dbReference>
<protein>
    <submittedName>
        <fullName evidence="2">Uncharacterized protein</fullName>
    </submittedName>
</protein>
<feature type="region of interest" description="Disordered" evidence="1">
    <location>
        <begin position="1"/>
        <end position="23"/>
    </location>
</feature>
<name>A0A120AI22_9GAMM</name>
<accession>A0A120AI22</accession>
<dbReference type="EMBL" id="JAJA02000001">
    <property type="protein sequence ID" value="KWS07056.1"/>
    <property type="molecule type" value="Genomic_DNA"/>
</dbReference>
<keyword evidence="3" id="KW-1185">Reference proteome</keyword>
<evidence type="ECO:0000256" key="1">
    <source>
        <dbReference type="SAM" id="MobiDB-lite"/>
    </source>
</evidence>
<sequence>MPGAHARGAGHGVGGGDGAHVMAAPGKAITDDAKAVVALAVRPQCP</sequence>
<proteinExistence type="predicted"/>
<evidence type="ECO:0000313" key="3">
    <source>
        <dbReference type="Proteomes" id="UP000023435"/>
    </source>
</evidence>
<gene>
    <name evidence="2" type="ORF">AZ78_4616</name>
</gene>
<comment type="caution">
    <text evidence="2">The sequence shown here is derived from an EMBL/GenBank/DDBJ whole genome shotgun (WGS) entry which is preliminary data.</text>
</comment>
<feature type="compositionally biased region" description="Gly residues" evidence="1">
    <location>
        <begin position="9"/>
        <end position="18"/>
    </location>
</feature>
<evidence type="ECO:0000313" key="2">
    <source>
        <dbReference type="EMBL" id="KWS07056.1"/>
    </source>
</evidence>
<organism evidence="2 3">
    <name type="scientific">Lysobacter capsici AZ78</name>
    <dbReference type="NCBI Taxonomy" id="1444315"/>
    <lineage>
        <taxon>Bacteria</taxon>
        <taxon>Pseudomonadati</taxon>
        <taxon>Pseudomonadota</taxon>
        <taxon>Gammaproteobacteria</taxon>
        <taxon>Lysobacterales</taxon>
        <taxon>Lysobacteraceae</taxon>
        <taxon>Lysobacter</taxon>
    </lineage>
</organism>
<dbReference type="AlphaFoldDB" id="A0A120AI22"/>
<reference evidence="2 3" key="1">
    <citation type="journal article" date="2014" name="Genome Announc.">
        <title>Draft Genome Sequence of Lysobacter capsici AZ78, a Bacterium Antagonistic to Plant-Pathogenic Oomycetes.</title>
        <authorList>
            <person name="Puopolo G."/>
            <person name="Sonego P."/>
            <person name="Engelen K."/>
            <person name="Pertot I."/>
        </authorList>
    </citation>
    <scope>NUCLEOTIDE SEQUENCE [LARGE SCALE GENOMIC DNA]</scope>
    <source>
        <strain evidence="2 3">AZ78</strain>
    </source>
</reference>